<name>A0A9Q9CKK1_9FIRM</name>
<evidence type="ECO:0000313" key="3">
    <source>
        <dbReference type="Proteomes" id="UP001058072"/>
    </source>
</evidence>
<sequence>MGILSTIFFKKDNDRNNNVAISTNNVQSNFNALTVHQDLKDLLWIADGPNKNYIPKDSSQTIEYEGIRIKFSSFSSQEPSLISIKLPIKKVNNPQDIERPSYFPTYAGLTEEQRGVYWNLLRDPYNDKNDIGYVFILYYGLERHLLEGDFENAFRVILKLRDVYDNASFQSYSACALIITCLIRQREDLLAEFYQSLDKNYELNFSDNLYLLCKMGLQFPLTAPDIIRMAKTFEFSNQNYIKKYPDLFLKTMTETMQTNLGAEELDINKYMKDYVWRDLPKQSIPIFSNISIQDKSINIPLISENFKLKKAIYDLLEQTHKKVKIELAKLRKEGATPTEKRASPTKVIEVLSFDSIQEKELLNQYKKACSNAIDKHFALIALQDFYYKYRKLDSKYLQICIDYCNEDIDLLPQVQSQYIREEKENIKKLSSMYSKREVAEQISAIGTFNGNIPAFKRLAIIFEKNKEYLKAIVVCNQAITYYEGITMYDAVAEFEQRKKKLESKVTKISK</sequence>
<dbReference type="InterPro" id="IPR025266">
    <property type="entry name" value="TerB_N"/>
</dbReference>
<gene>
    <name evidence="2" type="ORF">J0J70_02410</name>
</gene>
<dbReference type="Pfam" id="PF13208">
    <property type="entry name" value="TerB_N"/>
    <property type="match status" value="1"/>
</dbReference>
<organism evidence="2 3">
    <name type="scientific">Turicibacter bilis</name>
    <dbReference type="NCBI Taxonomy" id="2735723"/>
    <lineage>
        <taxon>Bacteria</taxon>
        <taxon>Bacillati</taxon>
        <taxon>Bacillota</taxon>
        <taxon>Erysipelotrichia</taxon>
        <taxon>Erysipelotrichales</taxon>
        <taxon>Turicibacteraceae</taxon>
        <taxon>Turicibacter</taxon>
    </lineage>
</organism>
<dbReference type="AlphaFoldDB" id="A0A9Q9CKK1"/>
<dbReference type="Proteomes" id="UP001058072">
    <property type="component" value="Chromosome"/>
</dbReference>
<protein>
    <submittedName>
        <fullName evidence="2">TerB N-terminal domain-containing protein</fullName>
    </submittedName>
</protein>
<evidence type="ECO:0000313" key="2">
    <source>
        <dbReference type="EMBL" id="UUF08881.1"/>
    </source>
</evidence>
<dbReference type="EMBL" id="CP071250">
    <property type="protein sequence ID" value="UUF08881.1"/>
    <property type="molecule type" value="Genomic_DNA"/>
</dbReference>
<accession>A0A9Q9CKK1</accession>
<feature type="domain" description="TerB N-terminal" evidence="1">
    <location>
        <begin position="64"/>
        <end position="205"/>
    </location>
</feature>
<dbReference type="RefSeq" id="WP_212724491.1">
    <property type="nucleotide sequence ID" value="NZ_CP071250.1"/>
</dbReference>
<proteinExistence type="predicted"/>
<reference evidence="2" key="1">
    <citation type="submission" date="2021-03" db="EMBL/GenBank/DDBJ databases">
        <title>Comparative Genomics and Metabolomics in the genus Turicibacter.</title>
        <authorList>
            <person name="Maki J."/>
            <person name="Looft T."/>
        </authorList>
    </citation>
    <scope>NUCLEOTIDE SEQUENCE</scope>
    <source>
        <strain evidence="2">ISU324</strain>
    </source>
</reference>
<evidence type="ECO:0000259" key="1">
    <source>
        <dbReference type="Pfam" id="PF13208"/>
    </source>
</evidence>